<feature type="transmembrane region" description="Helical" evidence="2">
    <location>
        <begin position="565"/>
        <end position="587"/>
    </location>
</feature>
<dbReference type="EMBL" id="LGRX02018355">
    <property type="protein sequence ID" value="KAK3259936.1"/>
    <property type="molecule type" value="Genomic_DNA"/>
</dbReference>
<feature type="transmembrane region" description="Helical" evidence="2">
    <location>
        <begin position="471"/>
        <end position="498"/>
    </location>
</feature>
<dbReference type="Proteomes" id="UP001190700">
    <property type="component" value="Unassembled WGS sequence"/>
</dbReference>
<evidence type="ECO:0000256" key="2">
    <source>
        <dbReference type="SAM" id="Phobius"/>
    </source>
</evidence>
<sequence>MSREKSGSRKLSIEPPNSDLRRSSSGPRAQSVRDEERSNSNVGFWFWNSGSCLEPSHSSQYDSEVPQIDLQMLASQKPERKASLLAPIDNTAPAGFDTYQNADAAPSKASHEESVSEAELRVNTEHNTGHDDEGRHSRRSARHSEGRHRKTFVSRGDQTETEAAAKEDGPSLLSFEEDMLRHLSLTAGAKAREFGFTLSTVVEQTLIHLFYPWSIPIHYWRRGGQGLVNQELKAMGIRLAAPPYIDPNVMMLALLNLFNILVLANVEAVEEEYGTDFIIQMGILDAFFFFRVSLIGVKYGQLPKEEYEAFFTLNQADAKYLRESLEIRTWLSPALPLRMESTMQAEVRAATPLARQMPVRFDVRHVEWWKIFLGPSLQNQMKKGSDEGDDDDIVFDETAGLVSVRAICVALIESCCEETAQSVTMDRLAVNMISMMMGLYPVLQRAVFQEYVEDYGDYTPPRSIFSTKSPILIILPIMQILLFLYYTMIIVNFMMVAINDMKRRFLFNKKLGDMLNVPTVTEDGASASTVAPPLDVTHCDSVLGWIACRRILQGWKKELQTRLQLSLVLAWLLTFALILHCAITVLGERLIPASQLLLVMLIMMCSLGLMSLAILYGHFANGQAREYEAKLIRQAERMQRLSLIPGVAERFTSQLQSTEEALTKAREFVMVLDRDHPITLFGMRADLALLQLFLTGFGTVVSLGGDKLIQAITTSLTAGDSDG</sequence>
<keyword evidence="2" id="KW-1133">Transmembrane helix</keyword>
<organism evidence="3 4">
    <name type="scientific">Cymbomonas tetramitiformis</name>
    <dbReference type="NCBI Taxonomy" id="36881"/>
    <lineage>
        <taxon>Eukaryota</taxon>
        <taxon>Viridiplantae</taxon>
        <taxon>Chlorophyta</taxon>
        <taxon>Pyramimonadophyceae</taxon>
        <taxon>Pyramimonadales</taxon>
        <taxon>Pyramimonadaceae</taxon>
        <taxon>Cymbomonas</taxon>
    </lineage>
</organism>
<feature type="compositionally biased region" description="Basic residues" evidence="1">
    <location>
        <begin position="136"/>
        <end position="152"/>
    </location>
</feature>
<dbReference type="AlphaFoldDB" id="A0AAE0KT81"/>
<evidence type="ECO:0008006" key="5">
    <source>
        <dbReference type="Google" id="ProtNLM"/>
    </source>
</evidence>
<protein>
    <recommendedName>
        <fullName evidence="5">Transmembrane protein</fullName>
    </recommendedName>
</protein>
<comment type="caution">
    <text evidence="3">The sequence shown here is derived from an EMBL/GenBank/DDBJ whole genome shotgun (WGS) entry which is preliminary data.</text>
</comment>
<name>A0AAE0KT81_9CHLO</name>
<evidence type="ECO:0000313" key="4">
    <source>
        <dbReference type="Proteomes" id="UP001190700"/>
    </source>
</evidence>
<feature type="region of interest" description="Disordered" evidence="1">
    <location>
        <begin position="96"/>
        <end position="168"/>
    </location>
</feature>
<keyword evidence="2" id="KW-0472">Membrane</keyword>
<feature type="compositionally biased region" description="Basic and acidic residues" evidence="1">
    <location>
        <begin position="109"/>
        <end position="135"/>
    </location>
</feature>
<proteinExistence type="predicted"/>
<accession>A0AAE0KT81</accession>
<evidence type="ECO:0000256" key="1">
    <source>
        <dbReference type="SAM" id="MobiDB-lite"/>
    </source>
</evidence>
<feature type="transmembrane region" description="Helical" evidence="2">
    <location>
        <begin position="593"/>
        <end position="616"/>
    </location>
</feature>
<feature type="region of interest" description="Disordered" evidence="1">
    <location>
        <begin position="1"/>
        <end position="43"/>
    </location>
</feature>
<keyword evidence="2" id="KW-0812">Transmembrane</keyword>
<reference evidence="3 4" key="1">
    <citation type="journal article" date="2015" name="Genome Biol. Evol.">
        <title>Comparative Genomics of a Bacterivorous Green Alga Reveals Evolutionary Causalities and Consequences of Phago-Mixotrophic Mode of Nutrition.</title>
        <authorList>
            <person name="Burns J.A."/>
            <person name="Paasch A."/>
            <person name="Narechania A."/>
            <person name="Kim E."/>
        </authorList>
    </citation>
    <scope>NUCLEOTIDE SEQUENCE [LARGE SCALE GENOMIC DNA]</scope>
    <source>
        <strain evidence="3 4">PLY_AMNH</strain>
    </source>
</reference>
<evidence type="ECO:0000313" key="3">
    <source>
        <dbReference type="EMBL" id="KAK3259936.1"/>
    </source>
</evidence>
<keyword evidence="4" id="KW-1185">Reference proteome</keyword>
<gene>
    <name evidence="3" type="ORF">CYMTET_31081</name>
</gene>